<dbReference type="AlphaFoldDB" id="A0A7J7JIV8"/>
<evidence type="ECO:0000313" key="2">
    <source>
        <dbReference type="Proteomes" id="UP000593567"/>
    </source>
</evidence>
<dbReference type="EMBL" id="VXIV02002377">
    <property type="protein sequence ID" value="KAF6025997.1"/>
    <property type="molecule type" value="Genomic_DNA"/>
</dbReference>
<protein>
    <submittedName>
        <fullName evidence="1">Uncharacterized protein</fullName>
    </submittedName>
</protein>
<sequence length="82" mass="9614">MHSYYNFVIESNILLTYVDYHSLNLLNQVRVSLWSHLSCTASGNNHQQERNPSICYYTFPRPMFPGLCTLYPVYFSNASKRT</sequence>
<dbReference type="Proteomes" id="UP000593567">
    <property type="component" value="Unassembled WGS sequence"/>
</dbReference>
<proteinExistence type="predicted"/>
<organism evidence="1 2">
    <name type="scientific">Bugula neritina</name>
    <name type="common">Brown bryozoan</name>
    <name type="synonym">Sertularia neritina</name>
    <dbReference type="NCBI Taxonomy" id="10212"/>
    <lineage>
        <taxon>Eukaryota</taxon>
        <taxon>Metazoa</taxon>
        <taxon>Spiralia</taxon>
        <taxon>Lophotrochozoa</taxon>
        <taxon>Bryozoa</taxon>
        <taxon>Gymnolaemata</taxon>
        <taxon>Cheilostomatida</taxon>
        <taxon>Flustrina</taxon>
        <taxon>Buguloidea</taxon>
        <taxon>Bugulidae</taxon>
        <taxon>Bugula</taxon>
    </lineage>
</organism>
<comment type="caution">
    <text evidence="1">The sequence shown here is derived from an EMBL/GenBank/DDBJ whole genome shotgun (WGS) entry which is preliminary data.</text>
</comment>
<evidence type="ECO:0000313" key="1">
    <source>
        <dbReference type="EMBL" id="KAF6025997.1"/>
    </source>
</evidence>
<reference evidence="1" key="1">
    <citation type="submission" date="2020-06" db="EMBL/GenBank/DDBJ databases">
        <title>Draft genome of Bugula neritina, a colonial animal packing powerful symbionts and potential medicines.</title>
        <authorList>
            <person name="Rayko M."/>
        </authorList>
    </citation>
    <scope>NUCLEOTIDE SEQUENCE [LARGE SCALE GENOMIC DNA]</scope>
    <source>
        <strain evidence="1">Kwan_BN1</strain>
    </source>
</reference>
<gene>
    <name evidence="1" type="ORF">EB796_015692</name>
</gene>
<accession>A0A7J7JIV8</accession>
<keyword evidence="2" id="KW-1185">Reference proteome</keyword>
<name>A0A7J7JIV8_BUGNE</name>